<keyword evidence="2" id="KW-0479">Metal-binding</keyword>
<dbReference type="Pfam" id="PF00271">
    <property type="entry name" value="Helicase_C"/>
    <property type="match status" value="1"/>
</dbReference>
<dbReference type="InterPro" id="IPR007527">
    <property type="entry name" value="Znf_SWIM"/>
</dbReference>
<keyword evidence="2" id="KW-0862">Zinc</keyword>
<dbReference type="GO" id="GO:0005524">
    <property type="term" value="F:ATP binding"/>
    <property type="evidence" value="ECO:0007669"/>
    <property type="project" value="InterPro"/>
</dbReference>
<dbReference type="SMART" id="SM00490">
    <property type="entry name" value="HELICc"/>
    <property type="match status" value="1"/>
</dbReference>
<dbReference type="Gene3D" id="3.40.50.10810">
    <property type="entry name" value="Tandem AAA-ATPase domain"/>
    <property type="match status" value="1"/>
</dbReference>
<reference evidence="6 7" key="1">
    <citation type="submission" date="2007-03" db="EMBL/GenBank/DDBJ databases">
        <title>Complete sequence of Desulfotomaculum reducens MI-1.</title>
        <authorList>
            <consortium name="US DOE Joint Genome Institute"/>
            <person name="Copeland A."/>
            <person name="Lucas S."/>
            <person name="Lapidus A."/>
            <person name="Barry K."/>
            <person name="Detter J.C."/>
            <person name="Glavina del Rio T."/>
            <person name="Hammon N."/>
            <person name="Israni S."/>
            <person name="Dalin E."/>
            <person name="Tice H."/>
            <person name="Pitluck S."/>
            <person name="Sims D."/>
            <person name="Brettin T."/>
            <person name="Bruce D."/>
            <person name="Han C."/>
            <person name="Tapia R."/>
            <person name="Schmutz J."/>
            <person name="Larimer F."/>
            <person name="Land M."/>
            <person name="Hauser L."/>
            <person name="Kyrpides N."/>
            <person name="Kim E."/>
            <person name="Tebo B.M."/>
            <person name="Richardson P."/>
        </authorList>
    </citation>
    <scope>NUCLEOTIDE SEQUENCE [LARGE SCALE GENOMIC DNA]</scope>
    <source>
        <strain evidence="6 7">MI-1</strain>
    </source>
</reference>
<accession>A4J9J5</accession>
<dbReference type="Gene3D" id="3.40.50.300">
    <property type="entry name" value="P-loop containing nucleotide triphosphate hydrolases"/>
    <property type="match status" value="1"/>
</dbReference>
<dbReference type="RefSeq" id="WP_011879533.1">
    <property type="nucleotide sequence ID" value="NC_009253.1"/>
</dbReference>
<dbReference type="Pfam" id="PF08455">
    <property type="entry name" value="SNF2_assoc"/>
    <property type="match status" value="1"/>
</dbReference>
<dbReference type="EMBL" id="CP000612">
    <property type="protein sequence ID" value="ABO51748.1"/>
    <property type="molecule type" value="Genomic_DNA"/>
</dbReference>
<dbReference type="PROSITE" id="PS50966">
    <property type="entry name" value="ZF_SWIM"/>
    <property type="match status" value="1"/>
</dbReference>
<dbReference type="KEGG" id="drm:Dred_3248"/>
<dbReference type="AlphaFoldDB" id="A4J9J5"/>
<feature type="domain" description="Helicase ATP-binding" evidence="4">
    <location>
        <begin position="645"/>
        <end position="807"/>
    </location>
</feature>
<dbReference type="CDD" id="cd18793">
    <property type="entry name" value="SF2_C_SNF"/>
    <property type="match status" value="1"/>
</dbReference>
<feature type="domain" description="Helicase C-terminal" evidence="5">
    <location>
        <begin position="917"/>
        <end position="1074"/>
    </location>
</feature>
<dbReference type="Proteomes" id="UP000001556">
    <property type="component" value="Chromosome"/>
</dbReference>
<evidence type="ECO:0000259" key="4">
    <source>
        <dbReference type="PROSITE" id="PS51192"/>
    </source>
</evidence>
<dbReference type="PROSITE" id="PS51192">
    <property type="entry name" value="HELICASE_ATP_BIND_1"/>
    <property type="match status" value="1"/>
</dbReference>
<dbReference type="InterPro" id="IPR001650">
    <property type="entry name" value="Helicase_C-like"/>
</dbReference>
<evidence type="ECO:0000259" key="3">
    <source>
        <dbReference type="PROSITE" id="PS50966"/>
    </source>
</evidence>
<dbReference type="InterPro" id="IPR000330">
    <property type="entry name" value="SNF2_N"/>
</dbReference>
<gene>
    <name evidence="6" type="ordered locus">Dred_3248</name>
</gene>
<sequence>MILLSTKYIQKWCGSPSIYQRGVSYFRQGRVLELIQDFDEDSYYAQVVGSEEYQVVIRLTDHDIDATCDCPAYETYWTCKHIIAVLLEIEQLQREDMGKAPRNIAEPEKNKGASRKYYKAGQLIDSFVNGLNLTEKDKQNHHKQVLTVEYIIKEYFYGLPSRNKLLKIELKVGEKRPYIVKNLREFLQCIEKQDNYYFTKKFTYQPTEHTFLEEDQEIIRILQEINKQEEFYHKQQSYYHSKIEGERLLVIPPMLAEKLFAKLQGRNVTFEEQAGLIFEPYSEECKLPFTFNLEKGSNGDFQIDLTSLERTSYYESYGWLVQNNVVYKLSPTQQSLLDNIYRFLQEPNGNTLQVAQSQIQPFISHVIPGLKKLGRVEIAAQVSNQIISPDLTVKVFVDRQDERILAKIEYHYGDIIIDPFQSAATEKTEKEIILLRQVEKEQEIMKIFENTPLRYNGKECYLDGEDQIYDFLYTSLPKLQEQAELYLTSAVKALIMPKQHASMTKIDINSEGNLLEISFDLEGIDHQEVTHILQSVVEKKKYYRLNSGAFVSLEDEAFREMNHLFEELHLHKGQFKRDVFQLPVYRGLQVESIMNGVNQSSIKLGKKFRRLIQDLKNPDAIDFALPADLNATLREYQQTGFQWLKTMAHYQLGGILADDMGLGKTLQAIAYLLSEKNQDEKKRRTSLVVSPASLVYNWKSEFEKFAPHLDVVVVYGPPEERDRLLRECKPDVFVTSYPLLRQDQDVYAEKEFDSLILDEAQSIKNHLTKTAKAVKRLQAAKRFALSGTPIENSLDELWSLFDAIQPGFFQSQRAFSKLTRDRIARMVRPFILRRVKQDVLRELPEKIETVHQSELTKGQKELYLAYLEKIRQETKDALQIEGFEKSRIKILAGLTRLRQLCCHPSLFLENYSGQSGKLEQLMEIIENTLENKRRLLVFSQFASMLGIICEELDRLNKSYFYLDGQTPAKDRVEMTQRFNNGEKDLFLISLKAGGTGLNLTGADTVILYDLWWNPAIEEQAAGRAHRMGQKNCVQVIKLITKGTIEEKIYEMQQQKKELIEQVIRPGETAMASLSEDDLKEILGI</sequence>
<dbReference type="CDD" id="cd18012">
    <property type="entry name" value="DEXQc_arch_SWI2_SNF2"/>
    <property type="match status" value="1"/>
</dbReference>
<dbReference type="GO" id="GO:0016787">
    <property type="term" value="F:hydrolase activity"/>
    <property type="evidence" value="ECO:0007669"/>
    <property type="project" value="UniProtKB-KW"/>
</dbReference>
<evidence type="ECO:0000313" key="6">
    <source>
        <dbReference type="EMBL" id="ABO51748.1"/>
    </source>
</evidence>
<evidence type="ECO:0000313" key="7">
    <source>
        <dbReference type="Proteomes" id="UP000001556"/>
    </source>
</evidence>
<dbReference type="InterPro" id="IPR049730">
    <property type="entry name" value="SNF2/RAD54-like_C"/>
</dbReference>
<keyword evidence="7" id="KW-1185">Reference proteome</keyword>
<dbReference type="SUPFAM" id="SSF52540">
    <property type="entry name" value="P-loop containing nucleoside triphosphate hydrolases"/>
    <property type="match status" value="2"/>
</dbReference>
<name>A4J9J5_DESRM</name>
<feature type="domain" description="SWIM-type" evidence="3">
    <location>
        <begin position="53"/>
        <end position="90"/>
    </location>
</feature>
<proteinExistence type="predicted"/>
<evidence type="ECO:0000256" key="1">
    <source>
        <dbReference type="ARBA" id="ARBA00022801"/>
    </source>
</evidence>
<evidence type="ECO:0000259" key="5">
    <source>
        <dbReference type="PROSITE" id="PS51194"/>
    </source>
</evidence>
<dbReference type="FunFam" id="3.40.50.300:FF:000533">
    <property type="entry name" value="Helicase, Snf2 family"/>
    <property type="match status" value="1"/>
</dbReference>
<keyword evidence="1" id="KW-0378">Hydrolase</keyword>
<dbReference type="SMART" id="SM00487">
    <property type="entry name" value="DEXDc"/>
    <property type="match status" value="1"/>
</dbReference>
<organism evidence="6 7">
    <name type="scientific">Desulforamulus reducens (strain ATCC BAA-1160 / DSM 100696 / MI-1)</name>
    <name type="common">Desulfotomaculum reducens</name>
    <dbReference type="NCBI Taxonomy" id="349161"/>
    <lineage>
        <taxon>Bacteria</taxon>
        <taxon>Bacillati</taxon>
        <taxon>Bacillota</taxon>
        <taxon>Clostridia</taxon>
        <taxon>Eubacteriales</taxon>
        <taxon>Peptococcaceae</taxon>
        <taxon>Desulforamulus</taxon>
    </lineage>
</organism>
<protein>
    <submittedName>
        <fullName evidence="6">SNF2 helicase associated domain protein</fullName>
    </submittedName>
</protein>
<dbReference type="PROSITE" id="PS51194">
    <property type="entry name" value="HELICASE_CTER"/>
    <property type="match status" value="1"/>
</dbReference>
<dbReference type="Pfam" id="PF04434">
    <property type="entry name" value="SWIM"/>
    <property type="match status" value="1"/>
</dbReference>
<dbReference type="HOGENOM" id="CLU_000315_21_1_9"/>
<dbReference type="InterPro" id="IPR014001">
    <property type="entry name" value="Helicase_ATP-bd"/>
</dbReference>
<evidence type="ECO:0000256" key="2">
    <source>
        <dbReference type="PROSITE-ProRule" id="PRU00325"/>
    </source>
</evidence>
<dbReference type="Pfam" id="PF00176">
    <property type="entry name" value="SNF2-rel_dom"/>
    <property type="match status" value="1"/>
</dbReference>
<dbReference type="STRING" id="349161.Dred_3248"/>
<dbReference type="InterPro" id="IPR027417">
    <property type="entry name" value="P-loop_NTPase"/>
</dbReference>
<dbReference type="PANTHER" id="PTHR10799">
    <property type="entry name" value="SNF2/RAD54 HELICASE FAMILY"/>
    <property type="match status" value="1"/>
</dbReference>
<dbReference type="InterPro" id="IPR013663">
    <property type="entry name" value="Helicase_SWF/SNF/SWI_bac"/>
</dbReference>
<keyword evidence="2" id="KW-0863">Zinc-finger</keyword>
<dbReference type="GO" id="GO:0008270">
    <property type="term" value="F:zinc ion binding"/>
    <property type="evidence" value="ECO:0007669"/>
    <property type="project" value="UniProtKB-KW"/>
</dbReference>
<dbReference type="OrthoDB" id="9814088at2"/>
<dbReference type="eggNOG" id="COG0553">
    <property type="taxonomic scope" value="Bacteria"/>
</dbReference>
<dbReference type="InterPro" id="IPR038718">
    <property type="entry name" value="SNF2-like_sf"/>
</dbReference>